<dbReference type="SUPFAM" id="SSF51366">
    <property type="entry name" value="Ribulose-phoshate binding barrel"/>
    <property type="match status" value="1"/>
</dbReference>
<dbReference type="HAMAP" id="MF_01200_B">
    <property type="entry name" value="OMPdecase_type1_B"/>
    <property type="match status" value="1"/>
</dbReference>
<dbReference type="InterPro" id="IPR013785">
    <property type="entry name" value="Aldolase_TIM"/>
</dbReference>
<evidence type="ECO:0000256" key="4">
    <source>
        <dbReference type="ARBA" id="ARBA00022975"/>
    </source>
</evidence>
<accession>A0A2M6R9H5</accession>
<evidence type="ECO:0000256" key="6">
    <source>
        <dbReference type="ARBA" id="ARBA00049157"/>
    </source>
</evidence>
<feature type="binding site" evidence="7 9">
    <location>
        <position position="237"/>
    </location>
    <ligand>
        <name>substrate</name>
    </ligand>
</feature>
<keyword evidence="3 7" id="KW-0210">Decarboxylase</keyword>
<reference evidence="13" key="1">
    <citation type="submission" date="2017-09" db="EMBL/GenBank/DDBJ databases">
        <title>Depth-based differentiation of microbial function through sediment-hosted aquifers and enrichment of novel symbionts in the deep terrestrial subsurface.</title>
        <authorList>
            <person name="Probst A.J."/>
            <person name="Ladd B."/>
            <person name="Jarett J.K."/>
            <person name="Geller-Mcgrath D.E."/>
            <person name="Sieber C.M.K."/>
            <person name="Emerson J.B."/>
            <person name="Anantharaman K."/>
            <person name="Thomas B.C."/>
            <person name="Malmstrom R."/>
            <person name="Stieglmeier M."/>
            <person name="Klingl A."/>
            <person name="Woyke T."/>
            <person name="Ryan C.M."/>
            <person name="Banfield J.F."/>
        </authorList>
    </citation>
    <scope>NUCLEOTIDE SEQUENCE [LARGE SCALE GENOMIC DNA]</scope>
</reference>
<comment type="catalytic activity">
    <reaction evidence="6 7 10">
        <text>orotidine 5'-phosphate + H(+) = UMP + CO2</text>
        <dbReference type="Rhea" id="RHEA:11596"/>
        <dbReference type="ChEBI" id="CHEBI:15378"/>
        <dbReference type="ChEBI" id="CHEBI:16526"/>
        <dbReference type="ChEBI" id="CHEBI:57538"/>
        <dbReference type="ChEBI" id="CHEBI:57865"/>
        <dbReference type="EC" id="4.1.1.23"/>
    </reaction>
</comment>
<comment type="pathway">
    <text evidence="2 7 10">Pyrimidine metabolism; UMP biosynthesis via de novo pathway; UMP from orotate: step 2/2.</text>
</comment>
<feature type="binding site" evidence="7 9">
    <location>
        <position position="236"/>
    </location>
    <ligand>
        <name>substrate</name>
    </ligand>
</feature>
<feature type="binding site" evidence="7 9">
    <location>
        <position position="207"/>
    </location>
    <ligand>
        <name>substrate</name>
    </ligand>
</feature>
<evidence type="ECO:0000313" key="13">
    <source>
        <dbReference type="Proteomes" id="UP000231162"/>
    </source>
</evidence>
<keyword evidence="4 7" id="KW-0665">Pyrimidine biosynthesis</keyword>
<dbReference type="NCBIfam" id="NF001273">
    <property type="entry name" value="PRK00230.1"/>
    <property type="match status" value="1"/>
</dbReference>
<proteinExistence type="inferred from homology"/>
<evidence type="ECO:0000313" key="12">
    <source>
        <dbReference type="EMBL" id="PIS06720.1"/>
    </source>
</evidence>
<feature type="active site" description="Proton donor" evidence="7">
    <location>
        <position position="70"/>
    </location>
</feature>
<dbReference type="Proteomes" id="UP000231162">
    <property type="component" value="Unassembled WGS sequence"/>
</dbReference>
<dbReference type="InterPro" id="IPR014732">
    <property type="entry name" value="OMPdecase"/>
</dbReference>
<sequence>MQVTDGIDGEKRIIVALDVSNADTARGFAIELAPYVGAFKIGLELITTQQAGDVVRAIHKEGGSTFWDGKVHDIPATAAAAVREATRQRVAMFNVHCLGGFAMMQAAVAARDEICDEMAIVRPPGLGVTILTSHDHQALIDIGLVQFVDECEDKVDIENYHKNGLVVRLARLAQDAGLDGVIASPQEIVPIRQACGGDFLIVTPGIRPAGSDADDQKRTDTPASAIESGADYLVIGRPITKADDPVKAAVGIGEEVTAALVAKEGGG</sequence>
<comment type="similarity">
    <text evidence="7">Belongs to the OMP decarboxylase family. Type 1 subfamily.</text>
</comment>
<feature type="domain" description="Orotidine 5'-phosphate decarboxylase" evidence="11">
    <location>
        <begin position="12"/>
        <end position="252"/>
    </location>
</feature>
<dbReference type="InterPro" id="IPR001754">
    <property type="entry name" value="OMPdeCOase_dom"/>
</dbReference>
<gene>
    <name evidence="7" type="primary">pyrF</name>
    <name evidence="12" type="ORF">COT79_03115</name>
</gene>
<dbReference type="InterPro" id="IPR011060">
    <property type="entry name" value="RibuloseP-bd_barrel"/>
</dbReference>
<comment type="caution">
    <text evidence="12">The sequence shown here is derived from an EMBL/GenBank/DDBJ whole genome shotgun (WGS) entry which is preliminary data.</text>
</comment>
<comment type="subunit">
    <text evidence="7">Homodimer.</text>
</comment>
<dbReference type="CDD" id="cd04725">
    <property type="entry name" value="OMP_decarboxylase_like"/>
    <property type="match status" value="1"/>
</dbReference>
<evidence type="ECO:0000256" key="7">
    <source>
        <dbReference type="HAMAP-Rule" id="MF_01200"/>
    </source>
</evidence>
<feature type="binding site" evidence="7 9">
    <location>
        <position position="40"/>
    </location>
    <ligand>
        <name>substrate</name>
    </ligand>
</feature>
<dbReference type="GO" id="GO:0006207">
    <property type="term" value="P:'de novo' pyrimidine nucleobase biosynthetic process"/>
    <property type="evidence" value="ECO:0007669"/>
    <property type="project" value="InterPro"/>
</dbReference>
<dbReference type="EMBL" id="PEZX01000039">
    <property type="protein sequence ID" value="PIS06720.1"/>
    <property type="molecule type" value="Genomic_DNA"/>
</dbReference>
<dbReference type="UniPathway" id="UPA00070">
    <property type="reaction ID" value="UER00120"/>
</dbReference>
<dbReference type="AlphaFoldDB" id="A0A2M6R9H5"/>
<evidence type="ECO:0000256" key="8">
    <source>
        <dbReference type="PIRSR" id="PIRSR614732-1"/>
    </source>
</evidence>
<evidence type="ECO:0000259" key="11">
    <source>
        <dbReference type="SMART" id="SM00934"/>
    </source>
</evidence>
<feature type="binding site" evidence="7 9">
    <location>
        <position position="132"/>
    </location>
    <ligand>
        <name>substrate</name>
    </ligand>
</feature>
<dbReference type="GO" id="GO:0004590">
    <property type="term" value="F:orotidine-5'-phosphate decarboxylase activity"/>
    <property type="evidence" value="ECO:0007669"/>
    <property type="project" value="UniProtKB-UniRule"/>
</dbReference>
<feature type="binding site" evidence="7 9">
    <location>
        <position position="216"/>
    </location>
    <ligand>
        <name>substrate</name>
    </ligand>
</feature>
<dbReference type="SMART" id="SM00934">
    <property type="entry name" value="OMPdecase"/>
    <property type="match status" value="1"/>
</dbReference>
<dbReference type="NCBIfam" id="TIGR01740">
    <property type="entry name" value="pyrF"/>
    <property type="match status" value="1"/>
</dbReference>
<keyword evidence="5 7" id="KW-0456">Lyase</keyword>
<evidence type="ECO:0000256" key="9">
    <source>
        <dbReference type="PIRSR" id="PIRSR614732-2"/>
    </source>
</evidence>
<evidence type="ECO:0000256" key="3">
    <source>
        <dbReference type="ARBA" id="ARBA00022793"/>
    </source>
</evidence>
<evidence type="ECO:0000256" key="2">
    <source>
        <dbReference type="ARBA" id="ARBA00004861"/>
    </source>
</evidence>
<dbReference type="InterPro" id="IPR047596">
    <property type="entry name" value="OMPdecase_bac"/>
</dbReference>
<dbReference type="PROSITE" id="PS00156">
    <property type="entry name" value="OMPDECASE"/>
    <property type="match status" value="1"/>
</dbReference>
<dbReference type="Pfam" id="PF00215">
    <property type="entry name" value="OMPdecase"/>
    <property type="match status" value="1"/>
</dbReference>
<name>A0A2M6R9H5_9BACT</name>
<feature type="active site" description="For OMPdecase activity" evidence="8">
    <location>
        <position position="73"/>
    </location>
</feature>
<dbReference type="Gene3D" id="3.20.20.70">
    <property type="entry name" value="Aldolase class I"/>
    <property type="match status" value="1"/>
</dbReference>
<protein>
    <recommendedName>
        <fullName evidence="7">Orotidine 5'-phosphate decarboxylase</fullName>
        <ecNumber evidence="7">4.1.1.23</ecNumber>
    </recommendedName>
    <alternativeName>
        <fullName evidence="7">OMP decarboxylase</fullName>
        <shortName evidence="7">OMPDCase</shortName>
        <shortName evidence="7">OMPdecase</shortName>
    </alternativeName>
</protein>
<feature type="active site" description="For OMPdecase activity" evidence="8">
    <location>
        <position position="68"/>
    </location>
</feature>
<dbReference type="PANTHER" id="PTHR32119">
    <property type="entry name" value="OROTIDINE 5'-PHOSPHATE DECARBOXYLASE"/>
    <property type="match status" value="1"/>
</dbReference>
<dbReference type="EC" id="4.1.1.23" evidence="7"/>
<evidence type="ECO:0000256" key="10">
    <source>
        <dbReference type="RuleBase" id="RU000512"/>
    </source>
</evidence>
<dbReference type="GO" id="GO:0005829">
    <property type="term" value="C:cytosol"/>
    <property type="evidence" value="ECO:0007669"/>
    <property type="project" value="TreeGrafter"/>
</dbReference>
<comment type="function">
    <text evidence="1 7">Catalyzes the decarboxylation of orotidine 5'-monophosphate (OMP) to uridine 5'-monophosphate (UMP).</text>
</comment>
<feature type="active site" description="For OMPdecase activity" evidence="8">
    <location>
        <position position="70"/>
    </location>
</feature>
<feature type="binding site" evidence="7">
    <location>
        <begin position="68"/>
        <end position="77"/>
    </location>
    <ligand>
        <name>substrate</name>
    </ligand>
</feature>
<feature type="binding site" evidence="7 9">
    <location>
        <position position="18"/>
    </location>
    <ligand>
        <name>substrate</name>
    </ligand>
</feature>
<evidence type="ECO:0000256" key="5">
    <source>
        <dbReference type="ARBA" id="ARBA00023239"/>
    </source>
</evidence>
<evidence type="ECO:0000256" key="1">
    <source>
        <dbReference type="ARBA" id="ARBA00002356"/>
    </source>
</evidence>
<dbReference type="InterPro" id="IPR018089">
    <property type="entry name" value="OMPdecase_AS"/>
</dbReference>
<dbReference type="PANTHER" id="PTHR32119:SF2">
    <property type="entry name" value="OROTIDINE 5'-PHOSPHATE DECARBOXYLASE"/>
    <property type="match status" value="1"/>
</dbReference>
<organism evidence="12 13">
    <name type="scientific">Candidatus Berkelbacteria bacterium CG10_big_fil_rev_8_21_14_0_10_43_14</name>
    <dbReference type="NCBI Taxonomy" id="1974515"/>
    <lineage>
        <taxon>Bacteria</taxon>
        <taxon>Candidatus Berkelbacteria</taxon>
    </lineage>
</organism>
<dbReference type="GO" id="GO:0044205">
    <property type="term" value="P:'de novo' UMP biosynthetic process"/>
    <property type="evidence" value="ECO:0007669"/>
    <property type="project" value="UniProtKB-UniRule"/>
</dbReference>